<dbReference type="GO" id="GO:0006417">
    <property type="term" value="P:regulation of translation"/>
    <property type="evidence" value="ECO:0007669"/>
    <property type="project" value="UniProtKB-KW"/>
</dbReference>
<reference evidence="6" key="1">
    <citation type="submission" date="2023-08" db="EMBL/GenBank/DDBJ databases">
        <authorList>
            <person name="Audoor S."/>
            <person name="Bilcke G."/>
        </authorList>
    </citation>
    <scope>NUCLEOTIDE SEQUENCE</scope>
</reference>
<gene>
    <name evidence="6" type="ORF">CYCCA115_LOCUS605</name>
</gene>
<keyword evidence="1" id="KW-0810">Translation regulation</keyword>
<dbReference type="PROSITE" id="PS50296">
    <property type="entry name" value="SUI1"/>
    <property type="match status" value="1"/>
</dbReference>
<evidence type="ECO:0000256" key="3">
    <source>
        <dbReference type="SAM" id="MobiDB-lite"/>
    </source>
</evidence>
<dbReference type="PROSITE" id="PS51257">
    <property type="entry name" value="PROKAR_LIPOPROTEIN"/>
    <property type="match status" value="1"/>
</dbReference>
<dbReference type="InterPro" id="IPR001950">
    <property type="entry name" value="SUI1"/>
</dbReference>
<feature type="domain" description="SUI1" evidence="5">
    <location>
        <begin position="124"/>
        <end position="183"/>
    </location>
</feature>
<proteinExistence type="predicted"/>
<evidence type="ECO:0000256" key="4">
    <source>
        <dbReference type="SAM" id="SignalP"/>
    </source>
</evidence>
<dbReference type="SUPFAM" id="SSF55159">
    <property type="entry name" value="eIF1-like"/>
    <property type="match status" value="1"/>
</dbReference>
<keyword evidence="7" id="KW-1185">Reference proteome</keyword>
<evidence type="ECO:0000313" key="7">
    <source>
        <dbReference type="Proteomes" id="UP001295423"/>
    </source>
</evidence>
<evidence type="ECO:0000256" key="1">
    <source>
        <dbReference type="ARBA" id="ARBA00022845"/>
    </source>
</evidence>
<dbReference type="AlphaFoldDB" id="A0AAD2CL35"/>
<dbReference type="Gene3D" id="3.30.780.10">
    <property type="entry name" value="SUI1-like domain"/>
    <property type="match status" value="1"/>
</dbReference>
<dbReference type="CDD" id="cd11567">
    <property type="entry name" value="YciH_like"/>
    <property type="match status" value="1"/>
</dbReference>
<name>A0AAD2CL35_9STRA</name>
<protein>
    <recommendedName>
        <fullName evidence="5">SUI1 domain-containing protein</fullName>
    </recommendedName>
</protein>
<evidence type="ECO:0000259" key="5">
    <source>
        <dbReference type="PROSITE" id="PS50296"/>
    </source>
</evidence>
<feature type="chain" id="PRO_5042187874" description="SUI1 domain-containing protein" evidence="4">
    <location>
        <begin position="24"/>
        <end position="192"/>
    </location>
</feature>
<dbReference type="EMBL" id="CAKOGP040000001">
    <property type="protein sequence ID" value="CAJ1911679.1"/>
    <property type="molecule type" value="Genomic_DNA"/>
</dbReference>
<feature type="compositionally biased region" description="Polar residues" evidence="3">
    <location>
        <begin position="106"/>
        <end position="117"/>
    </location>
</feature>
<comment type="caution">
    <text evidence="6">The sequence shown here is derived from an EMBL/GenBank/DDBJ whole genome shotgun (WGS) entry which is preliminary data.</text>
</comment>
<evidence type="ECO:0000256" key="2">
    <source>
        <dbReference type="ARBA" id="ARBA00022917"/>
    </source>
</evidence>
<keyword evidence="2" id="KW-0648">Protein biosynthesis</keyword>
<dbReference type="InterPro" id="IPR036877">
    <property type="entry name" value="SUI1_dom_sf"/>
</dbReference>
<organism evidence="6 7">
    <name type="scientific">Cylindrotheca closterium</name>
    <dbReference type="NCBI Taxonomy" id="2856"/>
    <lineage>
        <taxon>Eukaryota</taxon>
        <taxon>Sar</taxon>
        <taxon>Stramenopiles</taxon>
        <taxon>Ochrophyta</taxon>
        <taxon>Bacillariophyta</taxon>
        <taxon>Bacillariophyceae</taxon>
        <taxon>Bacillariophycidae</taxon>
        <taxon>Bacillariales</taxon>
        <taxon>Bacillariaceae</taxon>
        <taxon>Cylindrotheca</taxon>
    </lineage>
</organism>
<feature type="region of interest" description="Disordered" evidence="3">
    <location>
        <begin position="51"/>
        <end position="122"/>
    </location>
</feature>
<evidence type="ECO:0000313" key="6">
    <source>
        <dbReference type="EMBL" id="CAJ1911679.1"/>
    </source>
</evidence>
<sequence>MSPIARLYCSIALLLCSCSFVYAFLPQPNVRHHQGSVIPLYDANNNNKEWASISSDGNMNVKRPTGSLGKPKKNKKKQISEETKTLSKKERQRTGNGKVDSGAGVNATTLHPSQQGVQVVRGNRGNKTVTIVQGMNATAIDDKKKILKTLKGKLGVGGTLVDGVLEIQGTHTEKVVELLKGMGYAKARKVGK</sequence>
<feature type="signal peptide" evidence="4">
    <location>
        <begin position="1"/>
        <end position="23"/>
    </location>
</feature>
<feature type="compositionally biased region" description="Basic and acidic residues" evidence="3">
    <location>
        <begin position="78"/>
        <end position="93"/>
    </location>
</feature>
<accession>A0AAD2CL35</accession>
<dbReference type="Pfam" id="PF01253">
    <property type="entry name" value="SUI1"/>
    <property type="match status" value="1"/>
</dbReference>
<keyword evidence="4" id="KW-0732">Signal</keyword>
<dbReference type="GO" id="GO:0003743">
    <property type="term" value="F:translation initiation factor activity"/>
    <property type="evidence" value="ECO:0007669"/>
    <property type="project" value="InterPro"/>
</dbReference>
<dbReference type="Proteomes" id="UP001295423">
    <property type="component" value="Unassembled WGS sequence"/>
</dbReference>
<dbReference type="InterPro" id="IPR005872">
    <property type="entry name" value="SUI1_arc_bac"/>
</dbReference>